<feature type="region of interest" description="Disordered" evidence="1">
    <location>
        <begin position="75"/>
        <end position="122"/>
    </location>
</feature>
<evidence type="ECO:0000256" key="1">
    <source>
        <dbReference type="SAM" id="MobiDB-lite"/>
    </source>
</evidence>
<organism evidence="2 3">
    <name type="scientific">Hymenoscyphus albidus</name>
    <dbReference type="NCBI Taxonomy" id="595503"/>
    <lineage>
        <taxon>Eukaryota</taxon>
        <taxon>Fungi</taxon>
        <taxon>Dikarya</taxon>
        <taxon>Ascomycota</taxon>
        <taxon>Pezizomycotina</taxon>
        <taxon>Leotiomycetes</taxon>
        <taxon>Helotiales</taxon>
        <taxon>Helotiaceae</taxon>
        <taxon>Hymenoscyphus</taxon>
    </lineage>
</organism>
<accession>A0A9N9LRY0</accession>
<gene>
    <name evidence="2" type="ORF">HYALB_00004960</name>
</gene>
<evidence type="ECO:0000313" key="2">
    <source>
        <dbReference type="EMBL" id="CAG8979508.1"/>
    </source>
</evidence>
<comment type="caution">
    <text evidence="2">The sequence shown here is derived from an EMBL/GenBank/DDBJ whole genome shotgun (WGS) entry which is preliminary data.</text>
</comment>
<dbReference type="EMBL" id="CAJVRM010000318">
    <property type="protein sequence ID" value="CAG8979508.1"/>
    <property type="molecule type" value="Genomic_DNA"/>
</dbReference>
<reference evidence="2" key="1">
    <citation type="submission" date="2021-07" db="EMBL/GenBank/DDBJ databases">
        <authorList>
            <person name="Durling M."/>
        </authorList>
    </citation>
    <scope>NUCLEOTIDE SEQUENCE</scope>
</reference>
<evidence type="ECO:0000313" key="3">
    <source>
        <dbReference type="Proteomes" id="UP000701801"/>
    </source>
</evidence>
<sequence>MDEPRPGSQRQFEGILKFNWGQLNHNLELPRKRDSMASPPQEAYECGEVIGTRTTFDRAQPPESFNHRDLLPYASEVTLSSKQNKRRRGGRMEMDSRRPKEKAKKLEQNILTSSESNVLASR</sequence>
<dbReference type="AlphaFoldDB" id="A0A9N9LRY0"/>
<keyword evidence="3" id="KW-1185">Reference proteome</keyword>
<name>A0A9N9LRY0_9HELO</name>
<feature type="compositionally biased region" description="Polar residues" evidence="1">
    <location>
        <begin position="109"/>
        <end position="122"/>
    </location>
</feature>
<dbReference type="Proteomes" id="UP000701801">
    <property type="component" value="Unassembled WGS sequence"/>
</dbReference>
<protein>
    <submittedName>
        <fullName evidence="2">Uncharacterized protein</fullName>
    </submittedName>
</protein>
<proteinExistence type="predicted"/>